<dbReference type="OrthoDB" id="2055370at2"/>
<sequence length="467" mass="52068">MTQRSLEDLLQTVNPVELLRNSQEGAYVYPVVPTEFSNWKAEQVAWQKTAVLFDQTHHMANVYIKGPDALKLISHLGINTFKNFPLNMAKQFVPVTYSGHVIGDGILFHLEENEYEFVGRVPTVNWVQFHVETGDWNVELVRDDRSPSRPMGQAVTRTQYRFQIQGPNASAVIEKLNGGPIADIKFFRTDYINIKGRKVHALRHGMSGQPGLEVWGPYEEYLEIRDAILEAGAEFGITPVGSRAYASNTLESGWIPSPLPAIYTGDDLKAYREWLPAQGYEGFAGTLGGSFVSSNIEDYYLTPYELGYGHMVRFDHDFIGREALEALDKPSQRRKVTLAWNGEDAGRIAASLFIDEIPAKGLDVPISNYSSSNYDALLLDGKVVGLSLFTGYSHNERKELSLGIIDPSIDVGTEVTLVWGEPDGGSQKASVERPHKQVEVRATVSPVPYSSEAREHYAEGWRVVGRA</sequence>
<dbReference type="PANTHER" id="PTHR43757">
    <property type="entry name" value="AMINOMETHYLTRANSFERASE"/>
    <property type="match status" value="1"/>
</dbReference>
<protein>
    <submittedName>
        <fullName evidence="2">Aminomethyl transferase family protein</fullName>
    </submittedName>
</protein>
<dbReference type="EMBL" id="RPFW01000006">
    <property type="protein sequence ID" value="TVZ01869.1"/>
    <property type="molecule type" value="Genomic_DNA"/>
</dbReference>
<dbReference type="GO" id="GO:0005829">
    <property type="term" value="C:cytosol"/>
    <property type="evidence" value="ECO:0007669"/>
    <property type="project" value="TreeGrafter"/>
</dbReference>
<evidence type="ECO:0000313" key="2">
    <source>
        <dbReference type="EMBL" id="TVZ01869.1"/>
    </source>
</evidence>
<feature type="domain" description="GCVT N-terminal" evidence="1">
    <location>
        <begin position="35"/>
        <end position="255"/>
    </location>
</feature>
<keyword evidence="2" id="KW-0808">Transferase</keyword>
<dbReference type="InterPro" id="IPR028896">
    <property type="entry name" value="GcvT/YgfZ/DmdA"/>
</dbReference>
<evidence type="ECO:0000259" key="1">
    <source>
        <dbReference type="Pfam" id="PF01571"/>
    </source>
</evidence>
<gene>
    <name evidence="2" type="ORF">EAS64_30990</name>
</gene>
<keyword evidence="3" id="KW-1185">Reference proteome</keyword>
<dbReference type="InterPro" id="IPR006222">
    <property type="entry name" value="GCVT_N"/>
</dbReference>
<name>A0A6P2BS00_9ACTN</name>
<dbReference type="GO" id="GO:0016740">
    <property type="term" value="F:transferase activity"/>
    <property type="evidence" value="ECO:0007669"/>
    <property type="project" value="UniProtKB-KW"/>
</dbReference>
<dbReference type="Pfam" id="PF01571">
    <property type="entry name" value="GCV_T"/>
    <property type="match status" value="1"/>
</dbReference>
<organism evidence="2 3">
    <name type="scientific">Trebonia kvetii</name>
    <dbReference type="NCBI Taxonomy" id="2480626"/>
    <lineage>
        <taxon>Bacteria</taxon>
        <taxon>Bacillati</taxon>
        <taxon>Actinomycetota</taxon>
        <taxon>Actinomycetes</taxon>
        <taxon>Streptosporangiales</taxon>
        <taxon>Treboniaceae</taxon>
        <taxon>Trebonia</taxon>
    </lineage>
</organism>
<dbReference type="RefSeq" id="WP_145858780.1">
    <property type="nucleotide sequence ID" value="NZ_RPFW01000006.1"/>
</dbReference>
<dbReference type="AlphaFoldDB" id="A0A6P2BS00"/>
<dbReference type="Gene3D" id="3.30.1360.120">
    <property type="entry name" value="Probable tRNA modification gtpase trme, domain 1"/>
    <property type="match status" value="1"/>
</dbReference>
<dbReference type="Proteomes" id="UP000460272">
    <property type="component" value="Unassembled WGS sequence"/>
</dbReference>
<dbReference type="PANTHER" id="PTHR43757:SF2">
    <property type="entry name" value="AMINOMETHYLTRANSFERASE, MITOCHONDRIAL"/>
    <property type="match status" value="1"/>
</dbReference>
<dbReference type="SUPFAM" id="SSF103025">
    <property type="entry name" value="Folate-binding domain"/>
    <property type="match status" value="1"/>
</dbReference>
<comment type="caution">
    <text evidence="2">The sequence shown here is derived from an EMBL/GenBank/DDBJ whole genome shotgun (WGS) entry which is preliminary data.</text>
</comment>
<reference evidence="2 3" key="1">
    <citation type="submission" date="2018-11" db="EMBL/GenBank/DDBJ databases">
        <title>Trebonia kvetii gen.nov., sp.nov., a novel acidophilic actinobacterium, and proposal of the new actinobacterial family Treboniaceae fam. nov.</title>
        <authorList>
            <person name="Rapoport D."/>
            <person name="Sagova-Mareckova M."/>
            <person name="Sedlacek I."/>
            <person name="Provaznik J."/>
            <person name="Kralova S."/>
            <person name="Pavlinic D."/>
            <person name="Benes V."/>
            <person name="Kopecky J."/>
        </authorList>
    </citation>
    <scope>NUCLEOTIDE SEQUENCE [LARGE SCALE GENOMIC DNA]</scope>
    <source>
        <strain evidence="2 3">15Tr583</strain>
    </source>
</reference>
<accession>A0A6P2BS00</accession>
<dbReference type="InterPro" id="IPR027266">
    <property type="entry name" value="TrmE/GcvT-like"/>
</dbReference>
<proteinExistence type="predicted"/>
<evidence type="ECO:0000313" key="3">
    <source>
        <dbReference type="Proteomes" id="UP000460272"/>
    </source>
</evidence>